<keyword evidence="3" id="KW-1185">Reference proteome</keyword>
<dbReference type="AlphaFoldDB" id="A0A1W1WD64"/>
<protein>
    <submittedName>
        <fullName evidence="2">Uncharacterized protein</fullName>
    </submittedName>
</protein>
<gene>
    <name evidence="2" type="ORF">SAMN00768000_1548</name>
</gene>
<keyword evidence="1" id="KW-0812">Transmembrane</keyword>
<dbReference type="EMBL" id="FWWY01000001">
    <property type="protein sequence ID" value="SMC04258.1"/>
    <property type="molecule type" value="Genomic_DNA"/>
</dbReference>
<name>A0A1W1WD64_SULTA</name>
<accession>A0A1W1WD64</accession>
<dbReference type="Proteomes" id="UP000192660">
    <property type="component" value="Unassembled WGS sequence"/>
</dbReference>
<sequence>MKRWWWIGFGVIAIAIMIVAAVIHQNSVVPVTSWATPNPLIRPHHNQAMSLTSPLSDQTETFSLPPHHLKGTDWYLPITQHSQLTYILHDGQARWIVNNQVLPLNNAPTDPVGQLIYAPNGQILAWSTPQGITVLHANHTQNLIPHAVAGYFTSHNVLDYVVHVGKQWQIHTPLRTLSLSSALSFGYHPFIFHGQAFVVDDQGQLEQVSLITGHATPIATVRATRWPELVDSLSYGHNIALLLRRPTALPAYLLIVKTPNRVLWYRWQTGLKPQIGISSGHLVINNLDPSGQLVTLVRDNLHPLPQSTGLFSQSPRGIIFQTSQGFILLSHIIS</sequence>
<evidence type="ECO:0000256" key="1">
    <source>
        <dbReference type="SAM" id="Phobius"/>
    </source>
</evidence>
<reference evidence="3" key="1">
    <citation type="submission" date="2017-04" db="EMBL/GenBank/DDBJ databases">
        <authorList>
            <person name="Varghese N."/>
            <person name="Submissions S."/>
        </authorList>
    </citation>
    <scope>NUCLEOTIDE SEQUENCE [LARGE SCALE GENOMIC DNA]</scope>
    <source>
        <strain evidence="3">DSM 9293</strain>
    </source>
</reference>
<organism evidence="2 3">
    <name type="scientific">Sulfobacillus thermosulfidooxidans (strain DSM 9293 / VKM B-1269 / AT-1)</name>
    <dbReference type="NCBI Taxonomy" id="929705"/>
    <lineage>
        <taxon>Bacteria</taxon>
        <taxon>Bacillati</taxon>
        <taxon>Bacillota</taxon>
        <taxon>Clostridia</taxon>
        <taxon>Eubacteriales</taxon>
        <taxon>Clostridiales Family XVII. Incertae Sedis</taxon>
        <taxon>Sulfobacillus</taxon>
    </lineage>
</organism>
<keyword evidence="1" id="KW-1133">Transmembrane helix</keyword>
<dbReference type="RefSeq" id="WP_084661198.1">
    <property type="nucleotide sequence ID" value="NZ_FWWY01000001.1"/>
</dbReference>
<proteinExistence type="predicted"/>
<keyword evidence="1" id="KW-0472">Membrane</keyword>
<evidence type="ECO:0000313" key="3">
    <source>
        <dbReference type="Proteomes" id="UP000192660"/>
    </source>
</evidence>
<evidence type="ECO:0000313" key="2">
    <source>
        <dbReference type="EMBL" id="SMC04258.1"/>
    </source>
</evidence>
<dbReference type="STRING" id="28034.BFX07_01640"/>
<dbReference type="OrthoDB" id="2081051at2"/>
<feature type="transmembrane region" description="Helical" evidence="1">
    <location>
        <begin position="5"/>
        <end position="23"/>
    </location>
</feature>